<protein>
    <submittedName>
        <fullName evidence="5">Tyrosinase</fullName>
    </submittedName>
</protein>
<dbReference type="InterPro" id="IPR050316">
    <property type="entry name" value="Tyrosinase/Hemocyanin"/>
</dbReference>
<dbReference type="InterPro" id="IPR002227">
    <property type="entry name" value="Tyrosinase_Cu-bd"/>
</dbReference>
<name>A0A383RI28_PAEAL</name>
<dbReference type="PANTHER" id="PTHR11474:SF76">
    <property type="entry name" value="SHKT DOMAIN-CONTAINING PROTEIN"/>
    <property type="match status" value="1"/>
</dbReference>
<feature type="compositionally biased region" description="Basic residues" evidence="3">
    <location>
        <begin position="358"/>
        <end position="367"/>
    </location>
</feature>
<dbReference type="AlphaFoldDB" id="A0A383RI28"/>
<sequence>MKKRKDINELDENQISDYIHALNILRARSESNPDDESGYIFQAGLHNDPFIGPCEHGNDLFFAWHRAHLHYFEELLQETDPPRTANVTIPYWDWLHPETNGKFPAVFAKPGLFMSDRNNNPTELPPDTLQIVTEETDWNEFGGFPKEHPTRNYGKFEIGPHNYMHPIYIGGRMANPSTAAEDPIYWSFHAFIDLLWAEWQRRNSMPPPTSPDADLRGFLAKPKHKVHDFQKTTDFDYEYEYTDKLNQAFGVSQPEHVRHELLADEPLRPLFSDELDSELRRTQRAQFTLPSPPATTETAYVRLRDLKVPTIGSYMLRAYVHPKEVPFNKDDSDFQRQFGVGYVVLWKTHGTDNTHGGHGNHGHHAPSAHHPSSCTVGFDVSRKLVGIIRGNTSDHVLTLQYILAPNEAGEPQSNPDLVKEVQFGDVVLEAYTQS</sequence>
<keyword evidence="1" id="KW-0479">Metal-binding</keyword>
<keyword evidence="2" id="KW-0186">Copper</keyword>
<dbReference type="EMBL" id="LS992241">
    <property type="protein sequence ID" value="SYX86341.1"/>
    <property type="molecule type" value="Genomic_DNA"/>
</dbReference>
<organism evidence="5 6">
    <name type="scientific">Paenibacillus alvei</name>
    <name type="common">Bacillus alvei</name>
    <dbReference type="NCBI Taxonomy" id="44250"/>
    <lineage>
        <taxon>Bacteria</taxon>
        <taxon>Bacillati</taxon>
        <taxon>Bacillota</taxon>
        <taxon>Bacilli</taxon>
        <taxon>Bacillales</taxon>
        <taxon>Paenibacillaceae</taxon>
        <taxon>Paenibacillus</taxon>
    </lineage>
</organism>
<dbReference type="PANTHER" id="PTHR11474">
    <property type="entry name" value="TYROSINASE FAMILY MEMBER"/>
    <property type="match status" value="1"/>
</dbReference>
<dbReference type="Proteomes" id="UP000304148">
    <property type="component" value="Chromosome"/>
</dbReference>
<dbReference type="PRINTS" id="PR00092">
    <property type="entry name" value="TYROSINASE"/>
</dbReference>
<dbReference type="RefSeq" id="WP_138188330.1">
    <property type="nucleotide sequence ID" value="NZ_LS992241.1"/>
</dbReference>
<evidence type="ECO:0000313" key="5">
    <source>
        <dbReference type="EMBL" id="SYX86341.1"/>
    </source>
</evidence>
<dbReference type="Pfam" id="PF00264">
    <property type="entry name" value="Tyrosinase"/>
    <property type="match status" value="2"/>
</dbReference>
<feature type="domain" description="Tyrosinase copper-binding" evidence="4">
    <location>
        <begin position="56"/>
        <end position="73"/>
    </location>
</feature>
<dbReference type="Gene3D" id="1.10.1280.10">
    <property type="entry name" value="Di-copper center containing domain from catechol oxidase"/>
    <property type="match status" value="2"/>
</dbReference>
<dbReference type="SUPFAM" id="SSF48056">
    <property type="entry name" value="Di-copper centre-containing domain"/>
    <property type="match status" value="1"/>
</dbReference>
<accession>A0A383RI28</accession>
<dbReference type="GO" id="GO:0046872">
    <property type="term" value="F:metal ion binding"/>
    <property type="evidence" value="ECO:0007669"/>
    <property type="project" value="UniProtKB-KW"/>
</dbReference>
<feature type="region of interest" description="Disordered" evidence="3">
    <location>
        <begin position="353"/>
        <end position="372"/>
    </location>
</feature>
<evidence type="ECO:0000259" key="4">
    <source>
        <dbReference type="PROSITE" id="PS00497"/>
    </source>
</evidence>
<gene>
    <name evidence="5" type="ORF">PBLR_14763</name>
</gene>
<proteinExistence type="predicted"/>
<evidence type="ECO:0000313" key="6">
    <source>
        <dbReference type="Proteomes" id="UP000304148"/>
    </source>
</evidence>
<reference evidence="6" key="1">
    <citation type="submission" date="2018-08" db="EMBL/GenBank/DDBJ databases">
        <authorList>
            <person name="Chevrot R."/>
        </authorList>
    </citation>
    <scope>NUCLEOTIDE SEQUENCE [LARGE SCALE GENOMIC DNA]</scope>
</reference>
<dbReference type="GO" id="GO:0016491">
    <property type="term" value="F:oxidoreductase activity"/>
    <property type="evidence" value="ECO:0007669"/>
    <property type="project" value="InterPro"/>
</dbReference>
<dbReference type="InterPro" id="IPR008922">
    <property type="entry name" value="Di-copper_centre_dom_sf"/>
</dbReference>
<dbReference type="PROSITE" id="PS00497">
    <property type="entry name" value="TYROSINASE_1"/>
    <property type="match status" value="1"/>
</dbReference>
<evidence type="ECO:0000256" key="3">
    <source>
        <dbReference type="SAM" id="MobiDB-lite"/>
    </source>
</evidence>
<evidence type="ECO:0000256" key="1">
    <source>
        <dbReference type="ARBA" id="ARBA00022723"/>
    </source>
</evidence>
<evidence type="ECO:0000256" key="2">
    <source>
        <dbReference type="ARBA" id="ARBA00023008"/>
    </source>
</evidence>